<feature type="region of interest" description="Disordered" evidence="3">
    <location>
        <begin position="111"/>
        <end position="135"/>
    </location>
</feature>
<keyword evidence="1" id="KW-0677">Repeat</keyword>
<feature type="region of interest" description="Disordered" evidence="3">
    <location>
        <begin position="30"/>
        <end position="49"/>
    </location>
</feature>
<feature type="region of interest" description="Disordered" evidence="3">
    <location>
        <begin position="161"/>
        <end position="424"/>
    </location>
</feature>
<dbReference type="AlphaFoldDB" id="A0A9P6DTC3"/>
<dbReference type="GO" id="GO:1902716">
    <property type="term" value="C:cell cortex of growing cell tip"/>
    <property type="evidence" value="ECO:0007669"/>
    <property type="project" value="TreeGrafter"/>
</dbReference>
<feature type="region of interest" description="Disordered" evidence="3">
    <location>
        <begin position="1"/>
        <end position="23"/>
    </location>
</feature>
<feature type="compositionally biased region" description="Low complexity" evidence="3">
    <location>
        <begin position="336"/>
        <end position="348"/>
    </location>
</feature>
<keyword evidence="2" id="KW-0175">Coiled coil</keyword>
<dbReference type="Pfam" id="PF23742">
    <property type="entry name" value="VBS_C3G9"/>
    <property type="match status" value="1"/>
</dbReference>
<dbReference type="Proteomes" id="UP000886523">
    <property type="component" value="Unassembled WGS sequence"/>
</dbReference>
<feature type="compositionally biased region" description="Polar residues" evidence="3">
    <location>
        <begin position="391"/>
        <end position="403"/>
    </location>
</feature>
<feature type="compositionally biased region" description="Low complexity" evidence="3">
    <location>
        <begin position="288"/>
        <end position="298"/>
    </location>
</feature>
<dbReference type="InterPro" id="IPR013724">
    <property type="entry name" value="GIT_SHD"/>
</dbReference>
<sequence>MSATNGIRAANGAPTSPTNTAYSGISNYRADAYKPNRDGTSGPAKIPPTPVIDARQIARTHFEELNAFLANHMAKEPAGSRASAREKLTRLTRQQFQELSTDVYDELVRRKNNSSKNEVPFLPVRDEFHPKRNQARQKLATLPKLRFKDLSSDVFVELGRRYPELKEDEVPGVPNTPGSVYDEQEPAEPSSGPSSLPSPPAPKPIYKPSNLSGRADEQSSSYGSPPHRHRLSQDDHNSRLPFRASPPSESSALANGPPPPSAPSAILGYRQETSPEPGPSMQQRKPSSDSVGSSFSRRPSQETNTYPLNTSRRSRPSQDTTISFNQQLTRKMSTDSAAFSSSQGPSSATTGVIIPNKSTIAEEEIEVPFGRDESPTSSRPGSTDGMRISVISGSTANAMSQRHQSPDERLATRSPLDRLGQGGQSFGLGGFNAIGAGFLSSPRSEDEETGSDRRGGSEYYDKMSFGRASVASDVSGKGGRIRQSMEDLEKLRREYEFKIATMQNRIASLEGAVAEANRSQAEGTGRVRELENDLTAVRDTAAKQALEVKRLETELDEGLDSRDREARRADSDRREVARLRERILALEAEQESGSRIQRPDIEALRVEMQGLLDSLRELSSRNEEMVADKDADMLLIQTLNEQIKEYKRKYEQAKTELRNTKATSQLFSGPQVPKVDARRIPISDHGVIADIHVTTFQGAIDTLLSLARSDNPTSVLMSMKAVVNVVTAITDDVRAYERHPTRRDVSEDTIRHLRERADATLGNLVSAARNHAASFGLSPVSLMDAAASHVSSAIIELVKLLSLRRGVNERDLRSPTSPTPLNGGYNMPSLRSVESIKAGAARHHGRTSSAASNKYREEDTGTVFDSPGIMVGSGISDDSTTIDGSDDAWEELKPYLEVQSESIVYSIQSLLAAIRRGAQVHELNENLTQIITIVTSIVAVCKDSLPAASVQLGTEILHDLSENCNKLGEMQSLSEITKTTRQAMASSSFGVAKAMKELMKL</sequence>
<dbReference type="SMART" id="SM00555">
    <property type="entry name" value="GIT"/>
    <property type="match status" value="2"/>
</dbReference>
<evidence type="ECO:0000256" key="2">
    <source>
        <dbReference type="SAM" id="Coils"/>
    </source>
</evidence>
<evidence type="ECO:0000313" key="5">
    <source>
        <dbReference type="EMBL" id="KAF9510429.1"/>
    </source>
</evidence>
<feature type="domain" description="GIT Spa2 homology (SHD)" evidence="4">
    <location>
        <begin position="135"/>
        <end position="165"/>
    </location>
</feature>
<evidence type="ECO:0000256" key="3">
    <source>
        <dbReference type="SAM" id="MobiDB-lite"/>
    </source>
</evidence>
<dbReference type="OrthoDB" id="5588096at2759"/>
<dbReference type="InterPro" id="IPR056439">
    <property type="entry name" value="VBS_C3G9"/>
</dbReference>
<evidence type="ECO:0000313" key="6">
    <source>
        <dbReference type="Proteomes" id="UP000886523"/>
    </source>
</evidence>
<dbReference type="InterPro" id="IPR039892">
    <property type="entry name" value="Spa2/Sph1"/>
</dbReference>
<feature type="coiled-coil region" evidence="2">
    <location>
        <begin position="481"/>
        <end position="663"/>
    </location>
</feature>
<proteinExistence type="predicted"/>
<reference evidence="5" key="1">
    <citation type="journal article" date="2020" name="Nat. Commun.">
        <title>Large-scale genome sequencing of mycorrhizal fungi provides insights into the early evolution of symbiotic traits.</title>
        <authorList>
            <person name="Miyauchi S."/>
            <person name="Kiss E."/>
            <person name="Kuo A."/>
            <person name="Drula E."/>
            <person name="Kohler A."/>
            <person name="Sanchez-Garcia M."/>
            <person name="Morin E."/>
            <person name="Andreopoulos B."/>
            <person name="Barry K.W."/>
            <person name="Bonito G."/>
            <person name="Buee M."/>
            <person name="Carver A."/>
            <person name="Chen C."/>
            <person name="Cichocki N."/>
            <person name="Clum A."/>
            <person name="Culley D."/>
            <person name="Crous P.W."/>
            <person name="Fauchery L."/>
            <person name="Girlanda M."/>
            <person name="Hayes R.D."/>
            <person name="Keri Z."/>
            <person name="LaButti K."/>
            <person name="Lipzen A."/>
            <person name="Lombard V."/>
            <person name="Magnuson J."/>
            <person name="Maillard F."/>
            <person name="Murat C."/>
            <person name="Nolan M."/>
            <person name="Ohm R.A."/>
            <person name="Pangilinan J."/>
            <person name="Pereira M.F."/>
            <person name="Perotto S."/>
            <person name="Peter M."/>
            <person name="Pfister S."/>
            <person name="Riley R."/>
            <person name="Sitrit Y."/>
            <person name="Stielow J.B."/>
            <person name="Szollosi G."/>
            <person name="Zifcakova L."/>
            <person name="Stursova M."/>
            <person name="Spatafora J.W."/>
            <person name="Tedersoo L."/>
            <person name="Vaario L.M."/>
            <person name="Yamada A."/>
            <person name="Yan M."/>
            <person name="Wang P."/>
            <person name="Xu J."/>
            <person name="Bruns T."/>
            <person name="Baldrian P."/>
            <person name="Vilgalys R."/>
            <person name="Dunand C."/>
            <person name="Henrissat B."/>
            <person name="Grigoriev I.V."/>
            <person name="Hibbett D."/>
            <person name="Nagy L.G."/>
            <person name="Martin F.M."/>
        </authorList>
    </citation>
    <scope>NUCLEOTIDE SEQUENCE</scope>
    <source>
        <strain evidence="5">UP504</strain>
    </source>
</reference>
<keyword evidence="6" id="KW-1185">Reference proteome</keyword>
<feature type="compositionally biased region" description="Basic and acidic residues" evidence="3">
    <location>
        <begin position="450"/>
        <end position="460"/>
    </location>
</feature>
<dbReference type="PANTHER" id="PTHR21601:SF0">
    <property type="entry name" value="PROTEIN SPA2-RELATED"/>
    <property type="match status" value="1"/>
</dbReference>
<dbReference type="Pfam" id="PF08518">
    <property type="entry name" value="GIT_SHD"/>
    <property type="match status" value="2"/>
</dbReference>
<dbReference type="Pfam" id="PF12205">
    <property type="entry name" value="GIT1_C"/>
    <property type="match status" value="1"/>
</dbReference>
<gene>
    <name evidence="5" type="ORF">BS47DRAFT_1347981</name>
</gene>
<feature type="compositionally biased region" description="Polar residues" evidence="3">
    <location>
        <begin position="301"/>
        <end position="335"/>
    </location>
</feature>
<comment type="caution">
    <text evidence="5">The sequence shown here is derived from an EMBL/GenBank/DDBJ whole genome shotgun (WGS) entry which is preliminary data.</text>
</comment>
<feature type="region of interest" description="Disordered" evidence="3">
    <location>
        <begin position="438"/>
        <end position="460"/>
    </location>
</feature>
<feature type="compositionally biased region" description="Pro residues" evidence="3">
    <location>
        <begin position="196"/>
        <end position="205"/>
    </location>
</feature>
<dbReference type="GO" id="GO:0005078">
    <property type="term" value="F:MAP-kinase scaffold activity"/>
    <property type="evidence" value="ECO:0007669"/>
    <property type="project" value="TreeGrafter"/>
</dbReference>
<feature type="compositionally biased region" description="Polar residues" evidence="3">
    <location>
        <begin position="13"/>
        <end position="23"/>
    </location>
</feature>
<dbReference type="InterPro" id="IPR022018">
    <property type="entry name" value="GIT1_C"/>
</dbReference>
<dbReference type="PANTHER" id="PTHR21601">
    <property type="entry name" value="SPA2 PROTEIN"/>
    <property type="match status" value="1"/>
</dbReference>
<accession>A0A9P6DTC3</accession>
<dbReference type="GO" id="GO:0005826">
    <property type="term" value="C:actomyosin contractile ring"/>
    <property type="evidence" value="ECO:0007669"/>
    <property type="project" value="TreeGrafter"/>
</dbReference>
<name>A0A9P6DTC3_9AGAM</name>
<dbReference type="EMBL" id="MU129016">
    <property type="protein sequence ID" value="KAF9510429.1"/>
    <property type="molecule type" value="Genomic_DNA"/>
</dbReference>
<evidence type="ECO:0000259" key="4">
    <source>
        <dbReference type="SMART" id="SM00555"/>
    </source>
</evidence>
<dbReference type="Gene3D" id="1.20.120.330">
    <property type="entry name" value="Nucleotidyltransferases domain 2"/>
    <property type="match status" value="1"/>
</dbReference>
<evidence type="ECO:0000256" key="1">
    <source>
        <dbReference type="ARBA" id="ARBA00022737"/>
    </source>
</evidence>
<feature type="domain" description="GIT Spa2 homology (SHD)" evidence="4">
    <location>
        <begin position="84"/>
        <end position="114"/>
    </location>
</feature>
<organism evidence="5 6">
    <name type="scientific">Hydnum rufescens UP504</name>
    <dbReference type="NCBI Taxonomy" id="1448309"/>
    <lineage>
        <taxon>Eukaryota</taxon>
        <taxon>Fungi</taxon>
        <taxon>Dikarya</taxon>
        <taxon>Basidiomycota</taxon>
        <taxon>Agaricomycotina</taxon>
        <taxon>Agaricomycetes</taxon>
        <taxon>Cantharellales</taxon>
        <taxon>Hydnaceae</taxon>
        <taxon>Hydnum</taxon>
    </lineage>
</organism>
<protein>
    <recommendedName>
        <fullName evidence="4">GIT Spa2 homology (SHD) domain-containing protein</fullName>
    </recommendedName>
</protein>